<reference evidence="2 3" key="1">
    <citation type="journal article" date="2016" name="Nat. Commun.">
        <title>Thousands of microbial genomes shed light on interconnected biogeochemical processes in an aquifer system.</title>
        <authorList>
            <person name="Anantharaman K."/>
            <person name="Brown C.T."/>
            <person name="Hug L.A."/>
            <person name="Sharon I."/>
            <person name="Castelle C.J."/>
            <person name="Probst A.J."/>
            <person name="Thomas B.C."/>
            <person name="Singh A."/>
            <person name="Wilkins M.J."/>
            <person name="Karaoz U."/>
            <person name="Brodie E.L."/>
            <person name="Williams K.H."/>
            <person name="Hubbard S.S."/>
            <person name="Banfield J.F."/>
        </authorList>
    </citation>
    <scope>NUCLEOTIDE SEQUENCE [LARGE SCALE GENOMIC DNA]</scope>
</reference>
<accession>A0A1F5ESJ0</accession>
<dbReference type="GO" id="GO:0016787">
    <property type="term" value="F:hydrolase activity"/>
    <property type="evidence" value="ECO:0007669"/>
    <property type="project" value="UniProtKB-KW"/>
</dbReference>
<dbReference type="Proteomes" id="UP000177390">
    <property type="component" value="Unassembled WGS sequence"/>
</dbReference>
<dbReference type="InterPro" id="IPR023365">
    <property type="entry name" value="Sortase_dom-sf"/>
</dbReference>
<evidence type="ECO:0000313" key="2">
    <source>
        <dbReference type="EMBL" id="OGD70335.1"/>
    </source>
</evidence>
<dbReference type="InterPro" id="IPR042001">
    <property type="entry name" value="Sortase_F"/>
</dbReference>
<organism evidence="2 3">
    <name type="scientific">Candidatus Collierbacteria bacterium RIFCSPHIGHO2_02_FULL_49_10</name>
    <dbReference type="NCBI Taxonomy" id="1817723"/>
    <lineage>
        <taxon>Bacteria</taxon>
        <taxon>Candidatus Collieribacteriota</taxon>
    </lineage>
</organism>
<evidence type="ECO:0000313" key="3">
    <source>
        <dbReference type="Proteomes" id="UP000177390"/>
    </source>
</evidence>
<gene>
    <name evidence="2" type="ORF">A3D09_01300</name>
</gene>
<dbReference type="InterPro" id="IPR005754">
    <property type="entry name" value="Sortase"/>
</dbReference>
<dbReference type="EMBL" id="MFAH01000057">
    <property type="protein sequence ID" value="OGD70335.1"/>
    <property type="molecule type" value="Genomic_DNA"/>
</dbReference>
<proteinExistence type="predicted"/>
<evidence type="ECO:0008006" key="4">
    <source>
        <dbReference type="Google" id="ProtNLM"/>
    </source>
</evidence>
<sequence length="82" mass="9074">MFKELSQVKKGDTVQVMGAQGEVLIYEVENINTYTEASAPLNEIFANSGSSKVVLITCEGVWDEVTHTFDKRLVVVARLKTP</sequence>
<dbReference type="CDD" id="cd05829">
    <property type="entry name" value="Sortase_F"/>
    <property type="match status" value="1"/>
</dbReference>
<keyword evidence="1" id="KW-0378">Hydrolase</keyword>
<dbReference type="AlphaFoldDB" id="A0A1F5ESJ0"/>
<dbReference type="Pfam" id="PF04203">
    <property type="entry name" value="Sortase"/>
    <property type="match status" value="1"/>
</dbReference>
<dbReference type="Gene3D" id="2.40.260.10">
    <property type="entry name" value="Sortase"/>
    <property type="match status" value="1"/>
</dbReference>
<dbReference type="SUPFAM" id="SSF63817">
    <property type="entry name" value="Sortase"/>
    <property type="match status" value="1"/>
</dbReference>
<comment type="caution">
    <text evidence="2">The sequence shown here is derived from an EMBL/GenBank/DDBJ whole genome shotgun (WGS) entry which is preliminary data.</text>
</comment>
<name>A0A1F5ESJ0_9BACT</name>
<evidence type="ECO:0000256" key="1">
    <source>
        <dbReference type="ARBA" id="ARBA00022801"/>
    </source>
</evidence>
<protein>
    <recommendedName>
        <fullName evidence="4">Sortase</fullName>
    </recommendedName>
</protein>